<organism evidence="8 9">
    <name type="scientific">Komagataella pastoris</name>
    <name type="common">Yeast</name>
    <name type="synonym">Pichia pastoris</name>
    <dbReference type="NCBI Taxonomy" id="4922"/>
    <lineage>
        <taxon>Eukaryota</taxon>
        <taxon>Fungi</taxon>
        <taxon>Dikarya</taxon>
        <taxon>Ascomycota</taxon>
        <taxon>Saccharomycotina</taxon>
        <taxon>Pichiomycetes</taxon>
        <taxon>Pichiales</taxon>
        <taxon>Pichiaceae</taxon>
        <taxon>Komagataella</taxon>
    </lineage>
</organism>
<dbReference type="NCBIfam" id="TIGR01031">
    <property type="entry name" value="rpmF_bact"/>
    <property type="match status" value="1"/>
</dbReference>
<keyword evidence="3" id="KW-0809">Transit peptide</keyword>
<evidence type="ECO:0000256" key="1">
    <source>
        <dbReference type="ARBA" id="ARBA00004173"/>
    </source>
</evidence>
<dbReference type="GO" id="GO:0005762">
    <property type="term" value="C:mitochondrial large ribosomal subunit"/>
    <property type="evidence" value="ECO:0007669"/>
    <property type="project" value="TreeGrafter"/>
</dbReference>
<dbReference type="InterPro" id="IPR051991">
    <property type="entry name" value="Mitoribosomal_protein_bL32"/>
</dbReference>
<dbReference type="InterPro" id="IPR011332">
    <property type="entry name" value="Ribosomal_zn-bd"/>
</dbReference>
<dbReference type="GO" id="GO:0003735">
    <property type="term" value="F:structural constituent of ribosome"/>
    <property type="evidence" value="ECO:0007669"/>
    <property type="project" value="InterPro"/>
</dbReference>
<keyword evidence="6" id="KW-0687">Ribonucleoprotein</keyword>
<dbReference type="GO" id="GO:0006412">
    <property type="term" value="P:translation"/>
    <property type="evidence" value="ECO:0007669"/>
    <property type="project" value="InterPro"/>
</dbReference>
<dbReference type="InterPro" id="IPR002677">
    <property type="entry name" value="Ribosomal_bL32"/>
</dbReference>
<dbReference type="AlphaFoldDB" id="A0A1B2JH90"/>
<gene>
    <name evidence="8" type="primary">MRPL32</name>
    <name evidence="8" type="ORF">ATY40_BA7504462</name>
</gene>
<protein>
    <recommendedName>
        <fullName evidence="7">Large ribosomal subunit protein bL32m</fullName>
    </recommendedName>
</protein>
<keyword evidence="5" id="KW-0496">Mitochondrion</keyword>
<dbReference type="SUPFAM" id="SSF57829">
    <property type="entry name" value="Zn-binding ribosomal proteins"/>
    <property type="match status" value="1"/>
</dbReference>
<evidence type="ECO:0000256" key="3">
    <source>
        <dbReference type="ARBA" id="ARBA00022946"/>
    </source>
</evidence>
<name>A0A1B2JH90_PICPA</name>
<sequence length="179" mass="20845">MSLALNLNQVAVRVLGILPRIPEIHIAIPNIFQRSTEASTETHDPRLLEMIENLQDAEVPPFFIDNGILKAAPKKKVSHMKRRQKLYGPGKKQLSLLQNLNRCPACGNYKRSHTLCMHCVGQIRRHWNDSVPQQETFREEFVNPLDEKILYPGKKELPDERTLRKKEWLKRRPRTLPVE</sequence>
<dbReference type="Proteomes" id="UP000094565">
    <property type="component" value="Chromosome 4"/>
</dbReference>
<evidence type="ECO:0000313" key="8">
    <source>
        <dbReference type="EMBL" id="ANZ77406.1"/>
    </source>
</evidence>
<dbReference type="Pfam" id="PF01783">
    <property type="entry name" value="Ribosomal_L32p"/>
    <property type="match status" value="1"/>
</dbReference>
<evidence type="ECO:0000256" key="5">
    <source>
        <dbReference type="ARBA" id="ARBA00023128"/>
    </source>
</evidence>
<dbReference type="EMBL" id="CP014587">
    <property type="protein sequence ID" value="ANZ77406.1"/>
    <property type="molecule type" value="Genomic_DNA"/>
</dbReference>
<dbReference type="PANTHER" id="PTHR21026:SF2">
    <property type="entry name" value="LARGE RIBOSOMAL SUBUNIT PROTEIN BL32M"/>
    <property type="match status" value="1"/>
</dbReference>
<dbReference type="OrthoDB" id="2014905at2759"/>
<reference evidence="8 9" key="1">
    <citation type="submission" date="2016-02" db="EMBL/GenBank/DDBJ databases">
        <title>Comparative genomic and transcriptomic foundation for Pichia pastoris.</title>
        <authorList>
            <person name="Love K.R."/>
            <person name="Shah K.A."/>
            <person name="Whittaker C.A."/>
            <person name="Wu J."/>
            <person name="Bartlett M.C."/>
            <person name="Ma D."/>
            <person name="Leeson R.L."/>
            <person name="Priest M."/>
            <person name="Young S.K."/>
            <person name="Love J.C."/>
        </authorList>
    </citation>
    <scope>NUCLEOTIDE SEQUENCE [LARGE SCALE GENOMIC DNA]</scope>
    <source>
        <strain evidence="8 9">ATCC 28485</strain>
    </source>
</reference>
<evidence type="ECO:0000313" key="9">
    <source>
        <dbReference type="Proteomes" id="UP000094565"/>
    </source>
</evidence>
<comment type="similarity">
    <text evidence="2">Belongs to the bacterial ribosomal protein bL32 family.</text>
</comment>
<comment type="subcellular location">
    <subcellularLocation>
        <location evidence="1">Mitochondrion</location>
    </subcellularLocation>
</comment>
<evidence type="ECO:0000256" key="4">
    <source>
        <dbReference type="ARBA" id="ARBA00022980"/>
    </source>
</evidence>
<keyword evidence="4" id="KW-0689">Ribosomal protein</keyword>
<accession>A0A1B2JH90</accession>
<dbReference type="PANTHER" id="PTHR21026">
    <property type="entry name" value="39S RIBOSOMAL PROTEIN L32, MITOCHONDRIAL"/>
    <property type="match status" value="1"/>
</dbReference>
<evidence type="ECO:0000256" key="2">
    <source>
        <dbReference type="ARBA" id="ARBA00008560"/>
    </source>
</evidence>
<proteinExistence type="inferred from homology"/>
<evidence type="ECO:0000256" key="7">
    <source>
        <dbReference type="ARBA" id="ARBA00039935"/>
    </source>
</evidence>
<evidence type="ECO:0000256" key="6">
    <source>
        <dbReference type="ARBA" id="ARBA00023274"/>
    </source>
</evidence>
<keyword evidence="9" id="KW-1185">Reference proteome</keyword>